<evidence type="ECO:0000313" key="11">
    <source>
        <dbReference type="EMBL" id="SEK41670.1"/>
    </source>
</evidence>
<dbReference type="AlphaFoldDB" id="A0A1H7GYE7"/>
<feature type="transmembrane region" description="Helical" evidence="8">
    <location>
        <begin position="7"/>
        <end position="28"/>
    </location>
</feature>
<dbReference type="SMART" id="SM00304">
    <property type="entry name" value="HAMP"/>
    <property type="match status" value="2"/>
</dbReference>
<accession>A0A1H7GYE7</accession>
<evidence type="ECO:0000313" key="12">
    <source>
        <dbReference type="Proteomes" id="UP000185766"/>
    </source>
</evidence>
<dbReference type="PANTHER" id="PTHR32089:SF119">
    <property type="entry name" value="METHYL-ACCEPTING CHEMOTAXIS PROTEIN CTPL"/>
    <property type="match status" value="1"/>
</dbReference>
<dbReference type="PROSITE" id="PS50885">
    <property type="entry name" value="HAMP"/>
    <property type="match status" value="1"/>
</dbReference>
<evidence type="ECO:0000259" key="9">
    <source>
        <dbReference type="PROSITE" id="PS50111"/>
    </source>
</evidence>
<evidence type="ECO:0000256" key="1">
    <source>
        <dbReference type="ARBA" id="ARBA00004141"/>
    </source>
</evidence>
<keyword evidence="2 8" id="KW-0812">Transmembrane</keyword>
<feature type="domain" description="Methyl-accepting transducer" evidence="9">
    <location>
        <begin position="268"/>
        <end position="504"/>
    </location>
</feature>
<dbReference type="OrthoDB" id="49457at2"/>
<dbReference type="Pfam" id="PF00672">
    <property type="entry name" value="HAMP"/>
    <property type="match status" value="1"/>
</dbReference>
<feature type="transmembrane region" description="Helical" evidence="8">
    <location>
        <begin position="186"/>
        <end position="208"/>
    </location>
</feature>
<name>A0A1H7GYE7_9GAMM</name>
<dbReference type="Gene3D" id="1.10.287.950">
    <property type="entry name" value="Methyl-accepting chemotaxis protein"/>
    <property type="match status" value="1"/>
</dbReference>
<keyword evidence="5 7" id="KW-0807">Transducer</keyword>
<dbReference type="InterPro" id="IPR003660">
    <property type="entry name" value="HAMP_dom"/>
</dbReference>
<dbReference type="GO" id="GO:0006935">
    <property type="term" value="P:chemotaxis"/>
    <property type="evidence" value="ECO:0007669"/>
    <property type="project" value="UniProtKB-ARBA"/>
</dbReference>
<dbReference type="PROSITE" id="PS50111">
    <property type="entry name" value="CHEMOTAXIS_TRANSDUC_2"/>
    <property type="match status" value="1"/>
</dbReference>
<dbReference type="GO" id="GO:0007165">
    <property type="term" value="P:signal transduction"/>
    <property type="evidence" value="ECO:0007669"/>
    <property type="project" value="UniProtKB-KW"/>
</dbReference>
<dbReference type="CDD" id="cd11386">
    <property type="entry name" value="MCP_signal"/>
    <property type="match status" value="1"/>
</dbReference>
<dbReference type="SMART" id="SM00283">
    <property type="entry name" value="MA"/>
    <property type="match status" value="1"/>
</dbReference>
<organism evidence="11 12">
    <name type="scientific">Atopomonas hussainii</name>
    <dbReference type="NCBI Taxonomy" id="1429083"/>
    <lineage>
        <taxon>Bacteria</taxon>
        <taxon>Pseudomonadati</taxon>
        <taxon>Pseudomonadota</taxon>
        <taxon>Gammaproteobacteria</taxon>
        <taxon>Pseudomonadales</taxon>
        <taxon>Pseudomonadaceae</taxon>
        <taxon>Atopomonas</taxon>
    </lineage>
</organism>
<evidence type="ECO:0000256" key="8">
    <source>
        <dbReference type="SAM" id="Phobius"/>
    </source>
</evidence>
<dbReference type="GO" id="GO:0016020">
    <property type="term" value="C:membrane"/>
    <property type="evidence" value="ECO:0007669"/>
    <property type="project" value="UniProtKB-SubCell"/>
</dbReference>
<gene>
    <name evidence="11" type="ORF">SAMN05216214_102189</name>
</gene>
<dbReference type="RefSeq" id="WP_071873497.1">
    <property type="nucleotide sequence ID" value="NZ_FOAS01000002.1"/>
</dbReference>
<evidence type="ECO:0000256" key="2">
    <source>
        <dbReference type="ARBA" id="ARBA00022692"/>
    </source>
</evidence>
<reference evidence="11 12" key="1">
    <citation type="submission" date="2016-10" db="EMBL/GenBank/DDBJ databases">
        <authorList>
            <person name="de Groot N.N."/>
        </authorList>
    </citation>
    <scope>NUCLEOTIDE SEQUENCE [LARGE SCALE GENOMIC DNA]</scope>
    <source>
        <strain evidence="11 12">JCM 19513</strain>
    </source>
</reference>
<evidence type="ECO:0000256" key="6">
    <source>
        <dbReference type="ARBA" id="ARBA00029447"/>
    </source>
</evidence>
<sequence>MLKNLPLALKIFLLPGIAIFGLLLYLAYNYSLLSSNNERLSKLEQRYYPALEQTDSIIFNFSRLPNLLNNAVAAGEQEIIKEADATIADINSKLSAVKQLSEGEGDLAASAKAWAESISTYYQNARDSSEKIITGSASFDDLRPNLERMSKDLQTSKELGDKFRAAVYANFHDSLELALSNNSTTISVGLILVIVLSAVVILCSLLVIRQIMQNVHDVIESLQDIAKGDGDLTRRIKNDSRDEIGTMIGHFNGLLDTLQQTIGSVIKSAEPLNQVSSQLYQLTQSVERNASSQHTHTQSIVNNIQDMVSSVQDINSRTGQAAGAASDVAKKANHAQASLGDLTSSIQDLANEVLQTVESIHQLQGETQEVGKVLDVIKVIAEQTNLLALNAAIEAARAGEQGRGFAVVADEVRNLAFKTQKSTEEIQEIIQRLQRSTQGVVQTMNSNSTKAQSSLEKTSDATSALAAIVDGIQQISQSNSGIADLTQNQLHLSHTMQENANGLSEDASVSRKGAGETARLGEALVSMGDNLKQATGKFRV</sequence>
<evidence type="ECO:0000259" key="10">
    <source>
        <dbReference type="PROSITE" id="PS50885"/>
    </source>
</evidence>
<evidence type="ECO:0000256" key="3">
    <source>
        <dbReference type="ARBA" id="ARBA00022989"/>
    </source>
</evidence>
<comment type="subcellular location">
    <subcellularLocation>
        <location evidence="1">Membrane</location>
        <topology evidence="1">Multi-pass membrane protein</topology>
    </subcellularLocation>
</comment>
<evidence type="ECO:0000256" key="7">
    <source>
        <dbReference type="PROSITE-ProRule" id="PRU00284"/>
    </source>
</evidence>
<dbReference type="STRING" id="1429083.GCA_001885685_01430"/>
<dbReference type="EMBL" id="FOAS01000002">
    <property type="protein sequence ID" value="SEK41670.1"/>
    <property type="molecule type" value="Genomic_DNA"/>
</dbReference>
<dbReference type="CDD" id="cd06225">
    <property type="entry name" value="HAMP"/>
    <property type="match status" value="1"/>
</dbReference>
<evidence type="ECO:0000256" key="5">
    <source>
        <dbReference type="ARBA" id="ARBA00023224"/>
    </source>
</evidence>
<dbReference type="Pfam" id="PF00015">
    <property type="entry name" value="MCPsignal"/>
    <property type="match status" value="1"/>
</dbReference>
<dbReference type="PANTHER" id="PTHR32089">
    <property type="entry name" value="METHYL-ACCEPTING CHEMOTAXIS PROTEIN MCPB"/>
    <property type="match status" value="1"/>
</dbReference>
<dbReference type="Proteomes" id="UP000185766">
    <property type="component" value="Unassembled WGS sequence"/>
</dbReference>
<comment type="similarity">
    <text evidence="6">Belongs to the methyl-accepting chemotaxis (MCP) protein family.</text>
</comment>
<dbReference type="FunFam" id="1.10.287.950:FF:000001">
    <property type="entry name" value="Methyl-accepting chemotaxis sensory transducer"/>
    <property type="match status" value="1"/>
</dbReference>
<feature type="domain" description="HAMP" evidence="10">
    <location>
        <begin position="209"/>
        <end position="263"/>
    </location>
</feature>
<keyword evidence="3 8" id="KW-1133">Transmembrane helix</keyword>
<protein>
    <submittedName>
        <fullName evidence="11">Methyl-accepting chemotaxis protein</fullName>
    </submittedName>
</protein>
<proteinExistence type="inferred from homology"/>
<keyword evidence="4 8" id="KW-0472">Membrane</keyword>
<dbReference type="SUPFAM" id="SSF58104">
    <property type="entry name" value="Methyl-accepting chemotaxis protein (MCP) signaling domain"/>
    <property type="match status" value="1"/>
</dbReference>
<keyword evidence="12" id="KW-1185">Reference proteome</keyword>
<evidence type="ECO:0000256" key="4">
    <source>
        <dbReference type="ARBA" id="ARBA00023136"/>
    </source>
</evidence>
<dbReference type="InterPro" id="IPR004089">
    <property type="entry name" value="MCPsignal_dom"/>
</dbReference>